<name>A0A2U2RLY4_9MICO</name>
<evidence type="ECO:0000259" key="8">
    <source>
        <dbReference type="PROSITE" id="PS50928"/>
    </source>
</evidence>
<feature type="domain" description="ABC transmembrane type-1" evidence="8">
    <location>
        <begin position="73"/>
        <end position="263"/>
    </location>
</feature>
<accession>A0A2U2RLY4</accession>
<evidence type="ECO:0000256" key="2">
    <source>
        <dbReference type="ARBA" id="ARBA00022448"/>
    </source>
</evidence>
<dbReference type="SUPFAM" id="SSF161098">
    <property type="entry name" value="MetI-like"/>
    <property type="match status" value="1"/>
</dbReference>
<dbReference type="Pfam" id="PF00528">
    <property type="entry name" value="BPD_transp_1"/>
    <property type="match status" value="1"/>
</dbReference>
<dbReference type="PANTHER" id="PTHR43744">
    <property type="entry name" value="ABC TRANSPORTER PERMEASE PROTEIN MG189-RELATED-RELATED"/>
    <property type="match status" value="1"/>
</dbReference>
<feature type="transmembrane region" description="Helical" evidence="7">
    <location>
        <begin position="108"/>
        <end position="129"/>
    </location>
</feature>
<dbReference type="Proteomes" id="UP000245590">
    <property type="component" value="Unassembled WGS sequence"/>
</dbReference>
<dbReference type="GO" id="GO:0005886">
    <property type="term" value="C:plasma membrane"/>
    <property type="evidence" value="ECO:0007669"/>
    <property type="project" value="UniProtKB-SubCell"/>
</dbReference>
<dbReference type="Gene3D" id="1.10.3720.10">
    <property type="entry name" value="MetI-like"/>
    <property type="match status" value="1"/>
</dbReference>
<evidence type="ECO:0000313" key="9">
    <source>
        <dbReference type="EMBL" id="PWH06846.1"/>
    </source>
</evidence>
<dbReference type="RefSeq" id="WP_109275441.1">
    <property type="nucleotide sequence ID" value="NZ_QFKX01000002.1"/>
</dbReference>
<dbReference type="AlphaFoldDB" id="A0A2U2RLY4"/>
<feature type="transmembrane region" description="Helical" evidence="7">
    <location>
        <begin position="242"/>
        <end position="263"/>
    </location>
</feature>
<dbReference type="EMBL" id="QFKX01000002">
    <property type="protein sequence ID" value="PWH06846.1"/>
    <property type="molecule type" value="Genomic_DNA"/>
</dbReference>
<keyword evidence="3" id="KW-1003">Cell membrane</keyword>
<feature type="transmembrane region" description="Helical" evidence="7">
    <location>
        <begin position="79"/>
        <end position="101"/>
    </location>
</feature>
<comment type="subcellular location">
    <subcellularLocation>
        <location evidence="1 7">Cell membrane</location>
        <topology evidence="1 7">Multi-pass membrane protein</topology>
    </subcellularLocation>
</comment>
<evidence type="ECO:0000256" key="6">
    <source>
        <dbReference type="ARBA" id="ARBA00023136"/>
    </source>
</evidence>
<evidence type="ECO:0000256" key="3">
    <source>
        <dbReference type="ARBA" id="ARBA00022475"/>
    </source>
</evidence>
<keyword evidence="5 7" id="KW-1133">Transmembrane helix</keyword>
<dbReference type="InterPro" id="IPR000515">
    <property type="entry name" value="MetI-like"/>
</dbReference>
<evidence type="ECO:0000256" key="4">
    <source>
        <dbReference type="ARBA" id="ARBA00022692"/>
    </source>
</evidence>
<evidence type="ECO:0000256" key="7">
    <source>
        <dbReference type="RuleBase" id="RU363032"/>
    </source>
</evidence>
<dbReference type="GO" id="GO:0055085">
    <property type="term" value="P:transmembrane transport"/>
    <property type="evidence" value="ECO:0007669"/>
    <property type="project" value="InterPro"/>
</dbReference>
<evidence type="ECO:0000256" key="1">
    <source>
        <dbReference type="ARBA" id="ARBA00004651"/>
    </source>
</evidence>
<organism evidence="9 10">
    <name type="scientific">Brachybacterium endophyticum</name>
    <dbReference type="NCBI Taxonomy" id="2182385"/>
    <lineage>
        <taxon>Bacteria</taxon>
        <taxon>Bacillati</taxon>
        <taxon>Actinomycetota</taxon>
        <taxon>Actinomycetes</taxon>
        <taxon>Micrococcales</taxon>
        <taxon>Dermabacteraceae</taxon>
        <taxon>Brachybacterium</taxon>
    </lineage>
</organism>
<protein>
    <submittedName>
        <fullName evidence="9">Carbohydrate ABC transporter permease</fullName>
    </submittedName>
</protein>
<dbReference type="OrthoDB" id="3524874at2"/>
<feature type="transmembrane region" description="Helical" evidence="7">
    <location>
        <begin position="141"/>
        <end position="159"/>
    </location>
</feature>
<dbReference type="InterPro" id="IPR035906">
    <property type="entry name" value="MetI-like_sf"/>
</dbReference>
<keyword evidence="6 7" id="KW-0472">Membrane</keyword>
<dbReference type="PROSITE" id="PS50928">
    <property type="entry name" value="ABC_TM1"/>
    <property type="match status" value="1"/>
</dbReference>
<gene>
    <name evidence="9" type="ORF">DEO23_08035</name>
</gene>
<dbReference type="CDD" id="cd06261">
    <property type="entry name" value="TM_PBP2"/>
    <property type="match status" value="1"/>
</dbReference>
<comment type="similarity">
    <text evidence="7">Belongs to the binding-protein-dependent transport system permease family.</text>
</comment>
<reference evidence="9 10" key="1">
    <citation type="submission" date="2018-05" db="EMBL/GenBank/DDBJ databases">
        <title>Brachybacterium sp. M1HQ-2T, whole genome shotgun sequence.</title>
        <authorList>
            <person name="Tuo L."/>
        </authorList>
    </citation>
    <scope>NUCLEOTIDE SEQUENCE [LARGE SCALE GENOMIC DNA]</scope>
    <source>
        <strain evidence="9 10">M1HQ-2</strain>
    </source>
</reference>
<keyword evidence="4 7" id="KW-0812">Transmembrane</keyword>
<evidence type="ECO:0000256" key="5">
    <source>
        <dbReference type="ARBA" id="ARBA00022989"/>
    </source>
</evidence>
<evidence type="ECO:0000313" key="10">
    <source>
        <dbReference type="Proteomes" id="UP000245590"/>
    </source>
</evidence>
<keyword evidence="2 7" id="KW-0813">Transport</keyword>
<sequence>MHTRRLLSLAATYAVLVIAAVLTLAPFALSVITALKTPHQFVQDGPLALPVPGTLENFTRLFTTAEGGFVTPIVVTVQMVLVILAGQMVFSVLAAYAFALLRFPGRDLLFWVYVATLMVPQVVVVVPLYLMMSEAGMRNTFWALVLPFVLGSPYAIFLLRENFRGMSTELLDAMRLDGAGTLRLLWSLVIPLNRPIIVTLVLITVVTHWNSFMWPLVITSGPTWQTVTVATSGLQSQYSSNWTLVMAATTLAMLPLIILFMVFQRQITRSIGAGTLR</sequence>
<dbReference type="PANTHER" id="PTHR43744:SF12">
    <property type="entry name" value="ABC TRANSPORTER PERMEASE PROTEIN MG189-RELATED"/>
    <property type="match status" value="1"/>
</dbReference>
<keyword evidence="10" id="KW-1185">Reference proteome</keyword>
<feature type="transmembrane region" description="Helical" evidence="7">
    <location>
        <begin position="184"/>
        <end position="206"/>
    </location>
</feature>
<comment type="caution">
    <text evidence="9">The sequence shown here is derived from an EMBL/GenBank/DDBJ whole genome shotgun (WGS) entry which is preliminary data.</text>
</comment>
<proteinExistence type="inferred from homology"/>